<dbReference type="EMBL" id="VSRR010000494">
    <property type="protein sequence ID" value="MPC16294.1"/>
    <property type="molecule type" value="Genomic_DNA"/>
</dbReference>
<proteinExistence type="predicted"/>
<dbReference type="AlphaFoldDB" id="A0A5B7D573"/>
<evidence type="ECO:0000313" key="1">
    <source>
        <dbReference type="EMBL" id="MPC16294.1"/>
    </source>
</evidence>
<sequence>MVMTVRVSPDIVMNDGGGVADVKDKAVIRHPSILAPLALTNLWRKAGTEHLRHGNYSIKILVAFFSSGVRWSGCGACGWRCIISGLFRYCCRYSGSICWSCGVGRRLNVSCILLGGILSLPSGAKHELVEAHVAEVSLDAVQQVDVADLAVGGDLLDDVTHLVTAVCRLGCAQQVAAHAWQPHAPQEDEIAAGDEDEHDEPQPQQQEHLLVQLHDGQVATEFLRTLVGQLVLLGQLTDGEGREGLRHVVREEARVTGERVSAEAVADEAALQDEVQVLHGEQVHGQGQHVDAQILPVEAVVRLEVEDEVPRRPFH</sequence>
<keyword evidence="2" id="KW-1185">Reference proteome</keyword>
<comment type="caution">
    <text evidence="1">The sequence shown here is derived from an EMBL/GenBank/DDBJ whole genome shotgun (WGS) entry which is preliminary data.</text>
</comment>
<evidence type="ECO:0000313" key="2">
    <source>
        <dbReference type="Proteomes" id="UP000324222"/>
    </source>
</evidence>
<gene>
    <name evidence="1" type="ORF">E2C01_009116</name>
</gene>
<name>A0A5B7D573_PORTR</name>
<reference evidence="1 2" key="1">
    <citation type="submission" date="2019-05" db="EMBL/GenBank/DDBJ databases">
        <title>Another draft genome of Portunus trituberculatus and its Hox gene families provides insights of decapod evolution.</title>
        <authorList>
            <person name="Jeong J.-H."/>
            <person name="Song I."/>
            <person name="Kim S."/>
            <person name="Choi T."/>
            <person name="Kim D."/>
            <person name="Ryu S."/>
            <person name="Kim W."/>
        </authorList>
    </citation>
    <scope>NUCLEOTIDE SEQUENCE [LARGE SCALE GENOMIC DNA]</scope>
    <source>
        <tissue evidence="1">Muscle</tissue>
    </source>
</reference>
<accession>A0A5B7D573</accession>
<dbReference type="Proteomes" id="UP000324222">
    <property type="component" value="Unassembled WGS sequence"/>
</dbReference>
<organism evidence="1 2">
    <name type="scientific">Portunus trituberculatus</name>
    <name type="common">Swimming crab</name>
    <name type="synonym">Neptunus trituberculatus</name>
    <dbReference type="NCBI Taxonomy" id="210409"/>
    <lineage>
        <taxon>Eukaryota</taxon>
        <taxon>Metazoa</taxon>
        <taxon>Ecdysozoa</taxon>
        <taxon>Arthropoda</taxon>
        <taxon>Crustacea</taxon>
        <taxon>Multicrustacea</taxon>
        <taxon>Malacostraca</taxon>
        <taxon>Eumalacostraca</taxon>
        <taxon>Eucarida</taxon>
        <taxon>Decapoda</taxon>
        <taxon>Pleocyemata</taxon>
        <taxon>Brachyura</taxon>
        <taxon>Eubrachyura</taxon>
        <taxon>Portunoidea</taxon>
        <taxon>Portunidae</taxon>
        <taxon>Portuninae</taxon>
        <taxon>Portunus</taxon>
    </lineage>
</organism>
<protein>
    <submittedName>
        <fullName evidence="1">Uncharacterized protein</fullName>
    </submittedName>
</protein>